<feature type="domain" description="HTH iclR-type" evidence="3">
    <location>
        <begin position="11"/>
        <end position="72"/>
    </location>
</feature>
<dbReference type="EMBL" id="AAPV01000002">
    <property type="protein sequence ID" value="EAS84099.1"/>
    <property type="molecule type" value="Genomic_DNA"/>
</dbReference>
<dbReference type="HOGENOM" id="CLU_062618_4_1_5"/>
<evidence type="ECO:0000256" key="2">
    <source>
        <dbReference type="ARBA" id="ARBA00023163"/>
    </source>
</evidence>
<dbReference type="PANTHER" id="PTHR30136">
    <property type="entry name" value="HELIX-TURN-HELIX TRANSCRIPTIONAL REGULATOR, ICLR FAMILY"/>
    <property type="match status" value="1"/>
</dbReference>
<dbReference type="InterPro" id="IPR036388">
    <property type="entry name" value="WH-like_DNA-bd_sf"/>
</dbReference>
<sequence>MIKIKKKIDGVEAVNKALEIINCFTLKKETLSITEISKITGDYKSRVSRISRSLENYGFLRRIDNGTFKLGSSIGRLIEVYDDSFNFKKLIKDELDFIMTKSNETASFFVKQKNYRTCLITSEPNKPIKHTIQTGLKRPLDKGSSGHVLSSFHNLPIKNKETILKNQYSMSFGERDREIASVSVPVIPTKNKILGSLTITGHISNFNKKNCLSFLNILRLSRIKIEKKLKKIS</sequence>
<gene>
    <name evidence="4" type="ORF">PU1002_00215</name>
</gene>
<evidence type="ECO:0000256" key="1">
    <source>
        <dbReference type="ARBA" id="ARBA00023015"/>
    </source>
</evidence>
<dbReference type="SUPFAM" id="SSF46785">
    <property type="entry name" value="Winged helix' DNA-binding domain"/>
    <property type="match status" value="1"/>
</dbReference>
<dbReference type="AlphaFoldDB" id="Q1UZU2"/>
<dbReference type="RefSeq" id="WP_006996686.1">
    <property type="nucleotide sequence ID" value="NZ_CH724130.1"/>
</dbReference>
<dbReference type="GO" id="GO:0045892">
    <property type="term" value="P:negative regulation of DNA-templated transcription"/>
    <property type="evidence" value="ECO:0007669"/>
    <property type="project" value="TreeGrafter"/>
</dbReference>
<organism evidence="4 5">
    <name type="scientific">Pelagibacter ubique (strain HTCC1002)</name>
    <dbReference type="NCBI Taxonomy" id="314261"/>
    <lineage>
        <taxon>Bacteria</taxon>
        <taxon>Pseudomonadati</taxon>
        <taxon>Pseudomonadota</taxon>
        <taxon>Alphaproteobacteria</taxon>
        <taxon>Candidatus Pelagibacterales</taxon>
        <taxon>Candidatus Pelagibacteraceae</taxon>
        <taxon>Candidatus Pelagibacter</taxon>
    </lineage>
</organism>
<dbReference type="Pfam" id="PF09339">
    <property type="entry name" value="HTH_IclR"/>
    <property type="match status" value="1"/>
</dbReference>
<dbReference type="Gene3D" id="3.30.450.40">
    <property type="match status" value="1"/>
</dbReference>
<evidence type="ECO:0000313" key="4">
    <source>
        <dbReference type="EMBL" id="EAS84099.1"/>
    </source>
</evidence>
<evidence type="ECO:0000313" key="5">
    <source>
        <dbReference type="Proteomes" id="UP000005306"/>
    </source>
</evidence>
<dbReference type="Gene3D" id="1.10.10.10">
    <property type="entry name" value="Winged helix-like DNA-binding domain superfamily/Winged helix DNA-binding domain"/>
    <property type="match status" value="1"/>
</dbReference>
<dbReference type="InterPro" id="IPR029016">
    <property type="entry name" value="GAF-like_dom_sf"/>
</dbReference>
<dbReference type="GO" id="GO:0003700">
    <property type="term" value="F:DNA-binding transcription factor activity"/>
    <property type="evidence" value="ECO:0007669"/>
    <property type="project" value="TreeGrafter"/>
</dbReference>
<dbReference type="PANTHER" id="PTHR30136:SF39">
    <property type="entry name" value="TRANSCRIPTIONAL REGULATORY PROTEIN"/>
    <property type="match status" value="1"/>
</dbReference>
<comment type="caution">
    <text evidence="4">The sequence shown here is derived from an EMBL/GenBank/DDBJ whole genome shotgun (WGS) entry which is preliminary data.</text>
</comment>
<evidence type="ECO:0000259" key="3">
    <source>
        <dbReference type="PROSITE" id="PS51077"/>
    </source>
</evidence>
<accession>Q1UZU2</accession>
<reference evidence="4 5" key="1">
    <citation type="submission" date="2006-04" db="EMBL/GenBank/DDBJ databases">
        <authorList>
            <person name="Giovannoni S.J."/>
            <person name="Cho J.-C."/>
            <person name="Ferriera S."/>
            <person name="Johnson J."/>
            <person name="Kravitz S."/>
            <person name="Halpern A."/>
            <person name="Remington K."/>
            <person name="Beeson K."/>
            <person name="Tran B."/>
            <person name="Rogers Y.-H."/>
            <person name="Friedman R."/>
            <person name="Venter J.C."/>
        </authorList>
    </citation>
    <scope>NUCLEOTIDE SEQUENCE [LARGE SCALE GENOMIC DNA]</scope>
    <source>
        <strain evidence="4 5">HTCC1002</strain>
    </source>
</reference>
<dbReference type="GO" id="GO:0003677">
    <property type="term" value="F:DNA binding"/>
    <property type="evidence" value="ECO:0007669"/>
    <property type="project" value="InterPro"/>
</dbReference>
<dbReference type="PROSITE" id="PS51077">
    <property type="entry name" value="HTH_ICLR"/>
    <property type="match status" value="1"/>
</dbReference>
<keyword evidence="2" id="KW-0804">Transcription</keyword>
<dbReference type="InterPro" id="IPR036390">
    <property type="entry name" value="WH_DNA-bd_sf"/>
</dbReference>
<proteinExistence type="predicted"/>
<dbReference type="InterPro" id="IPR005471">
    <property type="entry name" value="Tscrpt_reg_IclR_N"/>
</dbReference>
<dbReference type="SUPFAM" id="SSF55781">
    <property type="entry name" value="GAF domain-like"/>
    <property type="match status" value="1"/>
</dbReference>
<name>Q1UZU2_PELU1</name>
<dbReference type="InterPro" id="IPR050707">
    <property type="entry name" value="HTH_MetabolicPath_Reg"/>
</dbReference>
<keyword evidence="1" id="KW-0805">Transcription regulation</keyword>
<dbReference type="Proteomes" id="UP000005306">
    <property type="component" value="Unassembled WGS sequence"/>
</dbReference>
<protein>
    <submittedName>
        <fullName evidence="4">Putative transcriptional regulator</fullName>
    </submittedName>
</protein>
<dbReference type="SMART" id="SM00346">
    <property type="entry name" value="HTH_ICLR"/>
    <property type="match status" value="1"/>
</dbReference>